<accession>A0ABD5PHE0</accession>
<reference evidence="1 2" key="1">
    <citation type="journal article" date="2019" name="Int. J. Syst. Evol. Microbiol.">
        <title>The Global Catalogue of Microorganisms (GCM) 10K type strain sequencing project: providing services to taxonomists for standard genome sequencing and annotation.</title>
        <authorList>
            <consortium name="The Broad Institute Genomics Platform"/>
            <consortium name="The Broad Institute Genome Sequencing Center for Infectious Disease"/>
            <person name="Wu L."/>
            <person name="Ma J."/>
        </authorList>
    </citation>
    <scope>NUCLEOTIDE SEQUENCE [LARGE SCALE GENOMIC DNA]</scope>
    <source>
        <strain evidence="1 2">CGMCC 1.12553</strain>
    </source>
</reference>
<keyword evidence="2" id="KW-1185">Reference proteome</keyword>
<evidence type="ECO:0000313" key="1">
    <source>
        <dbReference type="EMBL" id="MFC4360128.1"/>
    </source>
</evidence>
<comment type="caution">
    <text evidence="1">The sequence shown here is derived from an EMBL/GenBank/DDBJ whole genome shotgun (WGS) entry which is preliminary data.</text>
</comment>
<organism evidence="1 2">
    <name type="scientific">Halobium salinum</name>
    <dbReference type="NCBI Taxonomy" id="1364940"/>
    <lineage>
        <taxon>Archaea</taxon>
        <taxon>Methanobacteriati</taxon>
        <taxon>Methanobacteriota</taxon>
        <taxon>Stenosarchaea group</taxon>
        <taxon>Halobacteria</taxon>
        <taxon>Halobacteriales</taxon>
        <taxon>Haloferacaceae</taxon>
        <taxon>Halobium</taxon>
    </lineage>
</organism>
<proteinExistence type="predicted"/>
<gene>
    <name evidence="1" type="ORF">ACFO0N_19435</name>
</gene>
<protein>
    <recommendedName>
        <fullName evidence="3">DUF4235 domain-containing protein</fullName>
    </recommendedName>
</protein>
<dbReference type="Proteomes" id="UP001595921">
    <property type="component" value="Unassembled WGS sequence"/>
</dbReference>
<dbReference type="AlphaFoldDB" id="A0ABD5PHE0"/>
<evidence type="ECO:0000313" key="2">
    <source>
        <dbReference type="Proteomes" id="UP001595921"/>
    </source>
</evidence>
<dbReference type="EMBL" id="JBHSDS010000010">
    <property type="protein sequence ID" value="MFC4360128.1"/>
    <property type="molecule type" value="Genomic_DNA"/>
</dbReference>
<evidence type="ECO:0008006" key="3">
    <source>
        <dbReference type="Google" id="ProtNLM"/>
    </source>
</evidence>
<sequence>MGRKITLFRFDVAPDADGRTEAADEHVTVERPADRADDGGDEEGGSLVRRLLVGALLLGVGTLGGFLFRGTAAGRNLASTVWSKLPFVGGGEPSDQADEPDYQERGASTLVGFTFLVGLTALSKRLYAAGPLDEPATE</sequence>
<dbReference type="RefSeq" id="WP_267623177.1">
    <property type="nucleotide sequence ID" value="NZ_JAODIW010000008.1"/>
</dbReference>
<name>A0ABD5PHE0_9EURY</name>